<keyword evidence="3" id="KW-1185">Reference proteome</keyword>
<evidence type="ECO:0000313" key="3">
    <source>
        <dbReference type="Proteomes" id="UP000747542"/>
    </source>
</evidence>
<comment type="caution">
    <text evidence="2">The sequence shown here is derived from an EMBL/GenBank/DDBJ whole genome shotgun (WGS) entry which is preliminary data.</text>
</comment>
<dbReference type="Proteomes" id="UP000747542">
    <property type="component" value="Unassembled WGS sequence"/>
</dbReference>
<organism evidence="2 3">
    <name type="scientific">Homarus americanus</name>
    <name type="common">American lobster</name>
    <dbReference type="NCBI Taxonomy" id="6706"/>
    <lineage>
        <taxon>Eukaryota</taxon>
        <taxon>Metazoa</taxon>
        <taxon>Ecdysozoa</taxon>
        <taxon>Arthropoda</taxon>
        <taxon>Crustacea</taxon>
        <taxon>Multicrustacea</taxon>
        <taxon>Malacostraca</taxon>
        <taxon>Eumalacostraca</taxon>
        <taxon>Eucarida</taxon>
        <taxon>Decapoda</taxon>
        <taxon>Pleocyemata</taxon>
        <taxon>Astacidea</taxon>
        <taxon>Nephropoidea</taxon>
        <taxon>Nephropidae</taxon>
        <taxon>Homarus</taxon>
    </lineage>
</organism>
<feature type="non-terminal residue" evidence="2">
    <location>
        <position position="1"/>
    </location>
</feature>
<feature type="compositionally biased region" description="Basic and acidic residues" evidence="1">
    <location>
        <begin position="33"/>
        <end position="42"/>
    </location>
</feature>
<dbReference type="AlphaFoldDB" id="A0A8J5NDQ6"/>
<reference evidence="2" key="1">
    <citation type="journal article" date="2021" name="Sci. Adv.">
        <title>The American lobster genome reveals insights on longevity, neural, and immune adaptations.</title>
        <authorList>
            <person name="Polinski J.M."/>
            <person name="Zimin A.V."/>
            <person name="Clark K.F."/>
            <person name="Kohn A.B."/>
            <person name="Sadowski N."/>
            <person name="Timp W."/>
            <person name="Ptitsyn A."/>
            <person name="Khanna P."/>
            <person name="Romanova D.Y."/>
            <person name="Williams P."/>
            <person name="Greenwood S.J."/>
            <person name="Moroz L.L."/>
            <person name="Walt D.R."/>
            <person name="Bodnar A.G."/>
        </authorList>
    </citation>
    <scope>NUCLEOTIDE SEQUENCE</scope>
    <source>
        <strain evidence="2">GMGI-L3</strain>
    </source>
</reference>
<gene>
    <name evidence="2" type="ORF">Hamer_G030179</name>
</gene>
<feature type="region of interest" description="Disordered" evidence="1">
    <location>
        <begin position="1"/>
        <end position="116"/>
    </location>
</feature>
<proteinExistence type="predicted"/>
<evidence type="ECO:0000256" key="1">
    <source>
        <dbReference type="SAM" id="MobiDB-lite"/>
    </source>
</evidence>
<feature type="compositionally biased region" description="Polar residues" evidence="1">
    <location>
        <begin position="102"/>
        <end position="111"/>
    </location>
</feature>
<protein>
    <submittedName>
        <fullName evidence="2">Uncharacterized protein</fullName>
    </submittedName>
</protein>
<sequence>CSRGTTTSCSMPLSPTSATPVRSWRPRFFLQKDGQDTRDVRTPEGGQGHRTGASGPSSPGDRGVTLEWCCQDGGHRPAADPSLAPSTTLAALKKLRRRPTSDPCSTSSLAKQSRRVSPLLSCRGGLLGRREPSSTMPLTRHDDLRVAGEVQQHEELVSRSWRQLLITALGAPGL</sequence>
<evidence type="ECO:0000313" key="2">
    <source>
        <dbReference type="EMBL" id="KAG7177803.1"/>
    </source>
</evidence>
<accession>A0A8J5NDQ6</accession>
<feature type="compositionally biased region" description="Polar residues" evidence="1">
    <location>
        <begin position="1"/>
        <end position="20"/>
    </location>
</feature>
<name>A0A8J5NDQ6_HOMAM</name>
<dbReference type="EMBL" id="JAHLQT010001735">
    <property type="protein sequence ID" value="KAG7177803.1"/>
    <property type="molecule type" value="Genomic_DNA"/>
</dbReference>